<feature type="domain" description="HTH araC/xylS-type" evidence="4">
    <location>
        <begin position="164"/>
        <end position="262"/>
    </location>
</feature>
<reference evidence="5" key="1">
    <citation type="submission" date="2023-05" db="EMBL/GenBank/DDBJ databases">
        <authorList>
            <person name="Zhang X."/>
        </authorList>
    </citation>
    <scope>NUCLEOTIDE SEQUENCE</scope>
    <source>
        <strain evidence="5">YF14B1</strain>
    </source>
</reference>
<dbReference type="Pfam" id="PF12833">
    <property type="entry name" value="HTH_18"/>
    <property type="match status" value="1"/>
</dbReference>
<evidence type="ECO:0000313" key="5">
    <source>
        <dbReference type="EMBL" id="MDJ1481763.1"/>
    </source>
</evidence>
<dbReference type="Proteomes" id="UP001241110">
    <property type="component" value="Unassembled WGS sequence"/>
</dbReference>
<dbReference type="GO" id="GO:0003700">
    <property type="term" value="F:DNA-binding transcription factor activity"/>
    <property type="evidence" value="ECO:0007669"/>
    <property type="project" value="InterPro"/>
</dbReference>
<evidence type="ECO:0000313" key="6">
    <source>
        <dbReference type="Proteomes" id="UP001241110"/>
    </source>
</evidence>
<sequence>MNSNKIHSCHLGPEISPEQFISEHFFLYLLEGSMIAYDGQNTYTIQPGDPLIARKNHLIRYTKHKNNGVFRKVVITLDKPFLVNFLERHPIDVYSTQNTNSLLFLPDSTLLQSYIKSLEPYYTQQEEIEKGFEDVKREELLLILLKTTPELKDILFNFSIPDKIDLEEFMNRNFRFNVSLDRFAYMTGRSLSTFKRDFQKIFGSTPGTWLTRKRLEEAHFRIKTEGAKPGDIYYDLGFEDFSHFSFAFRKQFGIRPTELLHHSASIE</sequence>
<keyword evidence="3" id="KW-0804">Transcription</keyword>
<dbReference type="InterPro" id="IPR054015">
    <property type="entry name" value="ExsA-like_N"/>
</dbReference>
<keyword evidence="1" id="KW-0805">Transcription regulation</keyword>
<dbReference type="AlphaFoldDB" id="A0AAE3QSB3"/>
<dbReference type="SUPFAM" id="SSF46689">
    <property type="entry name" value="Homeodomain-like"/>
    <property type="match status" value="2"/>
</dbReference>
<dbReference type="Gene3D" id="1.10.10.60">
    <property type="entry name" value="Homeodomain-like"/>
    <property type="match status" value="1"/>
</dbReference>
<dbReference type="GO" id="GO:0043565">
    <property type="term" value="F:sequence-specific DNA binding"/>
    <property type="evidence" value="ECO:0007669"/>
    <property type="project" value="InterPro"/>
</dbReference>
<proteinExistence type="predicted"/>
<dbReference type="Pfam" id="PF22200">
    <property type="entry name" value="ExsA_N"/>
    <property type="match status" value="1"/>
</dbReference>
<dbReference type="EMBL" id="JASJOS010000006">
    <property type="protein sequence ID" value="MDJ1481763.1"/>
    <property type="molecule type" value="Genomic_DNA"/>
</dbReference>
<dbReference type="SMART" id="SM00342">
    <property type="entry name" value="HTH_ARAC"/>
    <property type="match status" value="1"/>
</dbReference>
<dbReference type="PANTHER" id="PTHR46796">
    <property type="entry name" value="HTH-TYPE TRANSCRIPTIONAL ACTIVATOR RHAS-RELATED"/>
    <property type="match status" value="1"/>
</dbReference>
<dbReference type="InterPro" id="IPR018060">
    <property type="entry name" value="HTH_AraC"/>
</dbReference>
<gene>
    <name evidence="5" type="ORF">QNI16_14780</name>
</gene>
<dbReference type="InterPro" id="IPR037923">
    <property type="entry name" value="HTH-like"/>
</dbReference>
<evidence type="ECO:0000256" key="2">
    <source>
        <dbReference type="ARBA" id="ARBA00023125"/>
    </source>
</evidence>
<dbReference type="PROSITE" id="PS01124">
    <property type="entry name" value="HTH_ARAC_FAMILY_2"/>
    <property type="match status" value="1"/>
</dbReference>
<keyword evidence="2" id="KW-0238">DNA-binding</keyword>
<comment type="caution">
    <text evidence="5">The sequence shown here is derived from an EMBL/GenBank/DDBJ whole genome shotgun (WGS) entry which is preliminary data.</text>
</comment>
<dbReference type="RefSeq" id="WP_313979981.1">
    <property type="nucleotide sequence ID" value="NZ_JASJOS010000006.1"/>
</dbReference>
<evidence type="ECO:0000256" key="3">
    <source>
        <dbReference type="ARBA" id="ARBA00023163"/>
    </source>
</evidence>
<accession>A0AAE3QSB3</accession>
<organism evidence="5 6">
    <name type="scientific">Xanthocytophaga flava</name>
    <dbReference type="NCBI Taxonomy" id="3048013"/>
    <lineage>
        <taxon>Bacteria</taxon>
        <taxon>Pseudomonadati</taxon>
        <taxon>Bacteroidota</taxon>
        <taxon>Cytophagia</taxon>
        <taxon>Cytophagales</taxon>
        <taxon>Rhodocytophagaceae</taxon>
        <taxon>Xanthocytophaga</taxon>
    </lineage>
</organism>
<dbReference type="InterPro" id="IPR009057">
    <property type="entry name" value="Homeodomain-like_sf"/>
</dbReference>
<dbReference type="SUPFAM" id="SSF51215">
    <property type="entry name" value="Regulatory protein AraC"/>
    <property type="match status" value="1"/>
</dbReference>
<protein>
    <submittedName>
        <fullName evidence="5">AraC family transcriptional regulator</fullName>
    </submittedName>
</protein>
<name>A0AAE3QSB3_9BACT</name>
<evidence type="ECO:0000256" key="1">
    <source>
        <dbReference type="ARBA" id="ARBA00023015"/>
    </source>
</evidence>
<evidence type="ECO:0000259" key="4">
    <source>
        <dbReference type="PROSITE" id="PS01124"/>
    </source>
</evidence>
<dbReference type="InterPro" id="IPR050204">
    <property type="entry name" value="AraC_XylS_family_regulators"/>
</dbReference>